<feature type="compositionally biased region" description="Polar residues" evidence="1">
    <location>
        <begin position="23"/>
        <end position="36"/>
    </location>
</feature>
<organism evidence="2 3">
    <name type="scientific">Faecalibaculum rodentium</name>
    <dbReference type="NCBI Taxonomy" id="1702221"/>
    <lineage>
        <taxon>Bacteria</taxon>
        <taxon>Bacillati</taxon>
        <taxon>Bacillota</taxon>
        <taxon>Erysipelotrichia</taxon>
        <taxon>Erysipelotrichales</taxon>
        <taxon>Erysipelotrichaceae</taxon>
        <taxon>Faecalibaculum</taxon>
    </lineage>
</organism>
<sequence length="205" mass="23220">MVAAGHSLRDEDEAEAKKGQSPEEVQNQDLERSLQQPDPDPGLVPDEVADSDEDHDSLWSSMAEGLPPETLSSEEFQILVDGFRNTVQDTMESAGQEDPKLAEVMSQLPGILKKALESGEDTENLWYDIHRYFLLLQDTVEKERIRTLSALGYHTWMKSDPLCPCWKKCTTCRTIWMGWDPAWTCVTAGRTSLSAWRWSLSRSTE</sequence>
<gene>
    <name evidence="2" type="ORF">BO223_08705</name>
</gene>
<proteinExistence type="predicted"/>
<protein>
    <submittedName>
        <fullName evidence="2">Uncharacterized protein</fullName>
    </submittedName>
</protein>
<evidence type="ECO:0000256" key="1">
    <source>
        <dbReference type="SAM" id="MobiDB-lite"/>
    </source>
</evidence>
<name>A0A1Q9YIV4_9FIRM</name>
<accession>A0A1Q9YIV4</accession>
<evidence type="ECO:0000313" key="2">
    <source>
        <dbReference type="EMBL" id="OLU44243.1"/>
    </source>
</evidence>
<reference evidence="2 3" key="1">
    <citation type="submission" date="2016-11" db="EMBL/GenBank/DDBJ databases">
        <title>Description of two novel members of the family Erysipelotrichaceae: Ileibacterium lipovorans gen. nov., sp. nov. and Dubosiella newyorkensis, gen. nov., sp. nov.</title>
        <authorList>
            <person name="Cox L.M."/>
            <person name="Sohn J."/>
            <person name="Tyrrell K.L."/>
            <person name="Citron D.M."/>
            <person name="Lawson P.A."/>
            <person name="Patel N.B."/>
            <person name="Iizumi T."/>
            <person name="Perez-Perez G.I."/>
            <person name="Goldstein E.J."/>
            <person name="Blaser M.J."/>
        </authorList>
    </citation>
    <scope>NUCLEOTIDE SEQUENCE [LARGE SCALE GENOMIC DNA]</scope>
    <source>
        <strain evidence="2 3">NYU-BL-K8</strain>
    </source>
</reference>
<evidence type="ECO:0000313" key="3">
    <source>
        <dbReference type="Proteomes" id="UP000186758"/>
    </source>
</evidence>
<dbReference type="Proteomes" id="UP000186758">
    <property type="component" value="Unassembled WGS sequence"/>
</dbReference>
<comment type="caution">
    <text evidence="2">The sequence shown here is derived from an EMBL/GenBank/DDBJ whole genome shotgun (WGS) entry which is preliminary data.</text>
</comment>
<feature type="region of interest" description="Disordered" evidence="1">
    <location>
        <begin position="1"/>
        <end position="66"/>
    </location>
</feature>
<dbReference type="AlphaFoldDB" id="A0A1Q9YIV4"/>
<dbReference type="EMBL" id="MPJZ01000073">
    <property type="protein sequence ID" value="OLU44243.1"/>
    <property type="molecule type" value="Genomic_DNA"/>
</dbReference>